<evidence type="ECO:0000313" key="5">
    <source>
        <dbReference type="Proteomes" id="UP000009168"/>
    </source>
</evidence>
<feature type="transmembrane region" description="Helical" evidence="3">
    <location>
        <begin position="198"/>
        <end position="218"/>
    </location>
</feature>
<gene>
    <name evidence="4" type="ORF">TTHERM_01092340</name>
</gene>
<organism evidence="4 5">
    <name type="scientific">Tetrahymena thermophila (strain SB210)</name>
    <dbReference type="NCBI Taxonomy" id="312017"/>
    <lineage>
        <taxon>Eukaryota</taxon>
        <taxon>Sar</taxon>
        <taxon>Alveolata</taxon>
        <taxon>Ciliophora</taxon>
        <taxon>Intramacronucleata</taxon>
        <taxon>Oligohymenophorea</taxon>
        <taxon>Hymenostomatida</taxon>
        <taxon>Tetrahymenina</taxon>
        <taxon>Tetrahymenidae</taxon>
        <taxon>Tetrahymena</taxon>
    </lineage>
</organism>
<feature type="transmembrane region" description="Helical" evidence="3">
    <location>
        <begin position="305"/>
        <end position="330"/>
    </location>
</feature>
<evidence type="ECO:0000256" key="2">
    <source>
        <dbReference type="SAM" id="MobiDB-lite"/>
    </source>
</evidence>
<proteinExistence type="inferred from homology"/>
<feature type="compositionally biased region" description="Polar residues" evidence="2">
    <location>
        <begin position="1"/>
        <end position="20"/>
    </location>
</feature>
<keyword evidence="3" id="KW-0812">Transmembrane</keyword>
<feature type="transmembrane region" description="Helical" evidence="3">
    <location>
        <begin position="164"/>
        <end position="186"/>
    </location>
</feature>
<dbReference type="AlphaFoldDB" id="Q24BP7"/>
<dbReference type="GO" id="GO:0016020">
    <property type="term" value="C:membrane"/>
    <property type="evidence" value="ECO:0007669"/>
    <property type="project" value="InterPro"/>
</dbReference>
<dbReference type="eggNOG" id="KOG1347">
    <property type="taxonomic scope" value="Eukaryota"/>
</dbReference>
<dbReference type="HOGENOM" id="CLU_515365_0_0_1"/>
<feature type="transmembrane region" description="Helical" evidence="3">
    <location>
        <begin position="127"/>
        <end position="148"/>
    </location>
</feature>
<feature type="region of interest" description="Disordered" evidence="2">
    <location>
        <begin position="1"/>
        <end position="23"/>
    </location>
</feature>
<dbReference type="InParanoid" id="Q24BP7"/>
<dbReference type="InterPro" id="IPR002528">
    <property type="entry name" value="MATE_fam"/>
</dbReference>
<dbReference type="OrthoDB" id="292562at2759"/>
<feature type="transmembrane region" description="Helical" evidence="3">
    <location>
        <begin position="351"/>
        <end position="370"/>
    </location>
</feature>
<feature type="transmembrane region" description="Helical" evidence="3">
    <location>
        <begin position="274"/>
        <end position="299"/>
    </location>
</feature>
<dbReference type="GO" id="GO:0042910">
    <property type="term" value="F:xenobiotic transmembrane transporter activity"/>
    <property type="evidence" value="ECO:0007669"/>
    <property type="project" value="InterPro"/>
</dbReference>
<dbReference type="STRING" id="312017.Q24BP7"/>
<dbReference type="Proteomes" id="UP000009168">
    <property type="component" value="Unassembled WGS sequence"/>
</dbReference>
<feature type="transmembrane region" description="Helical" evidence="3">
    <location>
        <begin position="46"/>
        <end position="69"/>
    </location>
</feature>
<evidence type="ECO:0000313" key="4">
    <source>
        <dbReference type="EMBL" id="EAS05196.1"/>
    </source>
</evidence>
<sequence length="529" mass="60405">MKDSQNNNQMKENKSISVSNDTKDIQHQNEDIPLNQMNSEELKQNIIQVTISSVSISFGILLTNLLLSINLVYAGKLNDTNILSGIGLANVMMNCSGAYMLQGLNQGFSSLGARAYGAGSKQLLYDYLFKAFFTIIKVTFFFGTFLIFQEEILLLLNQDPEVAYFAYLYGIQILIGMFFAFFFDCFRNYLNAIGIFNQPMYIQFLSVGFQLTFCFLFVDCFNLGLTGICMATNFTYFCSLICIIYMMKRMNVLPDFTQFDKKSLLKGYSSYCKYVYPIALPMVVDIFCFEINSILIGAMQNKAYFSAHVILCNIVSIFYSFPLGLGAALCTLISNAVGMNNKQRVKNLYKMSYFFGVLIGIFFLLVFSLYDVSLANLYTNEVYTVLNFQDIVSIYRLFVILDNLQCSMQGILKGVGLGDKCLKMFLVCYYVIGTPISCLLAFTFDLELAGFWIGFCIAITSIFYSQVHVLHNLNWDQQIEQEYMHVKKQKDMIELVEIHQISDIDQQNDSDMENDLQQNMISKNKVQNY</sequence>
<keyword evidence="5" id="KW-1185">Reference proteome</keyword>
<accession>Q24BP7</accession>
<comment type="similarity">
    <text evidence="1">Belongs to the multi antimicrobial extrusion (MATE) (TC 2.A.66.1) family.</text>
</comment>
<dbReference type="OMA" id="EFWILLK"/>
<protein>
    <submittedName>
        <fullName evidence="4">MATE efflux family protein</fullName>
    </submittedName>
</protein>
<feature type="transmembrane region" description="Helical" evidence="3">
    <location>
        <begin position="450"/>
        <end position="470"/>
    </location>
</feature>
<dbReference type="EMBL" id="GG662390">
    <property type="protein sequence ID" value="EAS05196.1"/>
    <property type="molecule type" value="Genomic_DNA"/>
</dbReference>
<evidence type="ECO:0000256" key="1">
    <source>
        <dbReference type="ARBA" id="ARBA00010199"/>
    </source>
</evidence>
<dbReference type="RefSeq" id="XP_001025441.1">
    <property type="nucleotide sequence ID" value="XM_001025441.3"/>
</dbReference>
<evidence type="ECO:0000256" key="3">
    <source>
        <dbReference type="SAM" id="Phobius"/>
    </source>
</evidence>
<dbReference type="GeneID" id="7834690"/>
<name>Q24BP7_TETTS</name>
<feature type="transmembrane region" description="Helical" evidence="3">
    <location>
        <begin position="224"/>
        <end position="246"/>
    </location>
</feature>
<feature type="transmembrane region" description="Helical" evidence="3">
    <location>
        <begin position="81"/>
        <end position="101"/>
    </location>
</feature>
<keyword evidence="3" id="KW-1133">Transmembrane helix</keyword>
<reference evidence="5" key="1">
    <citation type="journal article" date="2006" name="PLoS Biol.">
        <title>Macronuclear genome sequence of the ciliate Tetrahymena thermophila, a model eukaryote.</title>
        <authorList>
            <person name="Eisen J.A."/>
            <person name="Coyne R.S."/>
            <person name="Wu M."/>
            <person name="Wu D."/>
            <person name="Thiagarajan M."/>
            <person name="Wortman J.R."/>
            <person name="Badger J.H."/>
            <person name="Ren Q."/>
            <person name="Amedeo P."/>
            <person name="Jones K.M."/>
            <person name="Tallon L.J."/>
            <person name="Delcher A.L."/>
            <person name="Salzberg S.L."/>
            <person name="Silva J.C."/>
            <person name="Haas B.J."/>
            <person name="Majoros W.H."/>
            <person name="Farzad M."/>
            <person name="Carlton J.M."/>
            <person name="Smith R.K. Jr."/>
            <person name="Garg J."/>
            <person name="Pearlman R.E."/>
            <person name="Karrer K.M."/>
            <person name="Sun L."/>
            <person name="Manning G."/>
            <person name="Elde N.C."/>
            <person name="Turkewitz A.P."/>
            <person name="Asai D.J."/>
            <person name="Wilkes D.E."/>
            <person name="Wang Y."/>
            <person name="Cai H."/>
            <person name="Collins K."/>
            <person name="Stewart B.A."/>
            <person name="Lee S.R."/>
            <person name="Wilamowska K."/>
            <person name="Weinberg Z."/>
            <person name="Ruzzo W.L."/>
            <person name="Wloga D."/>
            <person name="Gaertig J."/>
            <person name="Frankel J."/>
            <person name="Tsao C.-C."/>
            <person name="Gorovsky M.A."/>
            <person name="Keeling P.J."/>
            <person name="Waller R.F."/>
            <person name="Patron N.J."/>
            <person name="Cherry J.M."/>
            <person name="Stover N.A."/>
            <person name="Krieger C.J."/>
            <person name="del Toro C."/>
            <person name="Ryder H.F."/>
            <person name="Williamson S.C."/>
            <person name="Barbeau R.A."/>
            <person name="Hamilton E.P."/>
            <person name="Orias E."/>
        </authorList>
    </citation>
    <scope>NUCLEOTIDE SEQUENCE [LARGE SCALE GENOMIC DNA]</scope>
    <source>
        <strain evidence="5">SB210</strain>
    </source>
</reference>
<feature type="transmembrane region" description="Helical" evidence="3">
    <location>
        <begin position="422"/>
        <end position="444"/>
    </location>
</feature>
<dbReference type="GO" id="GO:0015297">
    <property type="term" value="F:antiporter activity"/>
    <property type="evidence" value="ECO:0007669"/>
    <property type="project" value="InterPro"/>
</dbReference>
<dbReference type="Pfam" id="PF01554">
    <property type="entry name" value="MatE"/>
    <property type="match status" value="2"/>
</dbReference>
<keyword evidence="3" id="KW-0472">Membrane</keyword>
<dbReference type="KEGG" id="tet:TTHERM_01092340"/>
<dbReference type="PANTHER" id="PTHR11206">
    <property type="entry name" value="MULTIDRUG RESISTANCE PROTEIN"/>
    <property type="match status" value="1"/>
</dbReference>